<keyword evidence="7" id="KW-1185">Reference proteome</keyword>
<keyword evidence="3" id="KW-0804">Transcription</keyword>
<dbReference type="InterPro" id="IPR009057">
    <property type="entry name" value="Homeodomain-like_sf"/>
</dbReference>
<dbReference type="AlphaFoldDB" id="A0A949N4I8"/>
<accession>A0A949N4I8</accession>
<dbReference type="PROSITE" id="PS01124">
    <property type="entry name" value="HTH_ARAC_FAMILY_2"/>
    <property type="match status" value="1"/>
</dbReference>
<evidence type="ECO:0000313" key="7">
    <source>
        <dbReference type="Proteomes" id="UP000694501"/>
    </source>
</evidence>
<comment type="caution">
    <text evidence="6">The sequence shown here is derived from an EMBL/GenBank/DDBJ whole genome shotgun (WGS) entry which is preliminary data.</text>
</comment>
<dbReference type="InterPro" id="IPR050204">
    <property type="entry name" value="AraC_XylS_family_regulators"/>
</dbReference>
<feature type="compositionally biased region" description="Basic and acidic residues" evidence="4">
    <location>
        <begin position="327"/>
        <end position="339"/>
    </location>
</feature>
<dbReference type="Proteomes" id="UP000694501">
    <property type="component" value="Unassembled WGS sequence"/>
</dbReference>
<evidence type="ECO:0000259" key="5">
    <source>
        <dbReference type="PROSITE" id="PS01124"/>
    </source>
</evidence>
<feature type="domain" description="HTH araC/xylS-type" evidence="5">
    <location>
        <begin position="200"/>
        <end position="298"/>
    </location>
</feature>
<dbReference type="Pfam" id="PF12833">
    <property type="entry name" value="HTH_18"/>
    <property type="match status" value="1"/>
</dbReference>
<dbReference type="InterPro" id="IPR032783">
    <property type="entry name" value="AraC_lig"/>
</dbReference>
<evidence type="ECO:0000256" key="3">
    <source>
        <dbReference type="ARBA" id="ARBA00023163"/>
    </source>
</evidence>
<dbReference type="Pfam" id="PF12852">
    <property type="entry name" value="Cupin_6"/>
    <property type="match status" value="1"/>
</dbReference>
<dbReference type="PROSITE" id="PS00041">
    <property type="entry name" value="HTH_ARAC_FAMILY_1"/>
    <property type="match status" value="1"/>
</dbReference>
<dbReference type="PANTHER" id="PTHR46796:SF7">
    <property type="entry name" value="ARAC FAMILY TRANSCRIPTIONAL REGULATOR"/>
    <property type="match status" value="1"/>
</dbReference>
<dbReference type="SUPFAM" id="SSF46689">
    <property type="entry name" value="Homeodomain-like"/>
    <property type="match status" value="2"/>
</dbReference>
<dbReference type="InterPro" id="IPR018062">
    <property type="entry name" value="HTH_AraC-typ_CS"/>
</dbReference>
<dbReference type="PANTHER" id="PTHR46796">
    <property type="entry name" value="HTH-TYPE TRANSCRIPTIONAL ACTIVATOR RHAS-RELATED"/>
    <property type="match status" value="1"/>
</dbReference>
<sequence>MMSDPLSDVLDLVETQGVMSSAIAADGAWYARGSVVEHPLKFVAVARGSVRLTTDDGNGPLTLGPGEVAILNNRSWMEVRGGDDTEPAREIDVTGPGRTSAHQGGADMVLGGHIVLNPIGRSLLLPALPPVGHVRAGSTDAPLRARLDQLLDEVSGDRIGSAFAVRQLGQLLVLDLLRAHLGRAELHPGWLRLLTNEQLRPAVALMHADPGATWRLETLAQAAAMSRTSFATRFRAVADMPPLAYLSRWRMLLAQRALRTGDDHVGALASALGYASESAFSTAFTREVGESPLRYRKRVREEADRPGQGRRPQGRHASSRLAPRVTPRPERPDKQPPGR</sequence>
<protein>
    <submittedName>
        <fullName evidence="6">AraC family transcriptional regulator</fullName>
    </submittedName>
</protein>
<evidence type="ECO:0000256" key="2">
    <source>
        <dbReference type="ARBA" id="ARBA00023125"/>
    </source>
</evidence>
<dbReference type="GO" id="GO:0003700">
    <property type="term" value="F:DNA-binding transcription factor activity"/>
    <property type="evidence" value="ECO:0007669"/>
    <property type="project" value="InterPro"/>
</dbReference>
<dbReference type="EMBL" id="JAELVF020000001">
    <property type="protein sequence ID" value="MBU7597964.1"/>
    <property type="molecule type" value="Genomic_DNA"/>
</dbReference>
<evidence type="ECO:0000256" key="4">
    <source>
        <dbReference type="SAM" id="MobiDB-lite"/>
    </source>
</evidence>
<evidence type="ECO:0000256" key="1">
    <source>
        <dbReference type="ARBA" id="ARBA00023015"/>
    </source>
</evidence>
<feature type="region of interest" description="Disordered" evidence="4">
    <location>
        <begin position="294"/>
        <end position="339"/>
    </location>
</feature>
<keyword evidence="2" id="KW-0238">DNA-binding</keyword>
<dbReference type="GO" id="GO:0043565">
    <property type="term" value="F:sequence-specific DNA binding"/>
    <property type="evidence" value="ECO:0007669"/>
    <property type="project" value="InterPro"/>
</dbReference>
<reference evidence="6" key="1">
    <citation type="submission" date="2021-06" db="EMBL/GenBank/DDBJ databases">
        <title>Sequencing of actinobacteria type strains.</title>
        <authorList>
            <person name="Nguyen G.-S."/>
            <person name="Wentzel A."/>
        </authorList>
    </citation>
    <scope>NUCLEOTIDE SEQUENCE</scope>
    <source>
        <strain evidence="6">P38-E01</strain>
    </source>
</reference>
<evidence type="ECO:0000313" key="6">
    <source>
        <dbReference type="EMBL" id="MBU7597964.1"/>
    </source>
</evidence>
<dbReference type="Gene3D" id="1.10.10.60">
    <property type="entry name" value="Homeodomain-like"/>
    <property type="match status" value="2"/>
</dbReference>
<proteinExistence type="predicted"/>
<dbReference type="SMART" id="SM00342">
    <property type="entry name" value="HTH_ARAC"/>
    <property type="match status" value="1"/>
</dbReference>
<dbReference type="InterPro" id="IPR018060">
    <property type="entry name" value="HTH_AraC"/>
</dbReference>
<name>A0A949N4I8_9ACTN</name>
<gene>
    <name evidence="6" type="ORF">JGS22_010135</name>
</gene>
<organism evidence="6 7">
    <name type="scientific">Streptomyces tardus</name>
    <dbReference type="NCBI Taxonomy" id="2780544"/>
    <lineage>
        <taxon>Bacteria</taxon>
        <taxon>Bacillati</taxon>
        <taxon>Actinomycetota</taxon>
        <taxon>Actinomycetes</taxon>
        <taxon>Kitasatosporales</taxon>
        <taxon>Streptomycetaceae</taxon>
        <taxon>Streptomyces</taxon>
    </lineage>
</organism>
<keyword evidence="1" id="KW-0805">Transcription regulation</keyword>